<reference evidence="2 3" key="1">
    <citation type="journal article" date="2024" name="Commun. Biol.">
        <title>Comparative genomic analysis of thermophilic fungi reveals convergent evolutionary adaptations and gene losses.</title>
        <authorList>
            <person name="Steindorff A.S."/>
            <person name="Aguilar-Pontes M.V."/>
            <person name="Robinson A.J."/>
            <person name="Andreopoulos B."/>
            <person name="LaButti K."/>
            <person name="Kuo A."/>
            <person name="Mondo S."/>
            <person name="Riley R."/>
            <person name="Otillar R."/>
            <person name="Haridas S."/>
            <person name="Lipzen A."/>
            <person name="Grimwood J."/>
            <person name="Schmutz J."/>
            <person name="Clum A."/>
            <person name="Reid I.D."/>
            <person name="Moisan M.C."/>
            <person name="Butler G."/>
            <person name="Nguyen T.T.M."/>
            <person name="Dewar K."/>
            <person name="Conant G."/>
            <person name="Drula E."/>
            <person name="Henrissat B."/>
            <person name="Hansel C."/>
            <person name="Singer S."/>
            <person name="Hutchinson M.I."/>
            <person name="de Vries R.P."/>
            <person name="Natvig D.O."/>
            <person name="Powell A.J."/>
            <person name="Tsang A."/>
            <person name="Grigoriev I.V."/>
        </authorList>
    </citation>
    <scope>NUCLEOTIDE SEQUENCE [LARGE SCALE GENOMIC DNA]</scope>
    <source>
        <strain evidence="2 3">ATCC 24622</strain>
    </source>
</reference>
<evidence type="ECO:0000313" key="3">
    <source>
        <dbReference type="Proteomes" id="UP001586593"/>
    </source>
</evidence>
<comment type="caution">
    <text evidence="2">The sequence shown here is derived from an EMBL/GenBank/DDBJ whole genome shotgun (WGS) entry which is preliminary data.</text>
</comment>
<dbReference type="Proteomes" id="UP001586593">
    <property type="component" value="Unassembled WGS sequence"/>
</dbReference>
<dbReference type="EMBL" id="JAZHXJ010000764">
    <property type="protein sequence ID" value="KAL1852027.1"/>
    <property type="molecule type" value="Genomic_DNA"/>
</dbReference>
<protein>
    <submittedName>
        <fullName evidence="2">Uncharacterized protein</fullName>
    </submittedName>
</protein>
<keyword evidence="3" id="KW-1185">Reference proteome</keyword>
<gene>
    <name evidence="2" type="ORF">VTK73DRAFT_9322</name>
</gene>
<evidence type="ECO:0000313" key="2">
    <source>
        <dbReference type="EMBL" id="KAL1852027.1"/>
    </source>
</evidence>
<name>A0ABR3W3P8_9PEZI</name>
<feature type="region of interest" description="Disordered" evidence="1">
    <location>
        <begin position="46"/>
        <end position="76"/>
    </location>
</feature>
<evidence type="ECO:0000256" key="1">
    <source>
        <dbReference type="SAM" id="MobiDB-lite"/>
    </source>
</evidence>
<sequence length="191" mass="18833">MRGWDARVAAFRGRGGDHDEVVIPSPPRIVTHMQSILAAGSASASVKLSSSGRGGDAVAGETGRKPEAAPSLGDGQSVGGVLSDLGLGLGVGMDGLDGAGYASSFPMMGFEANLLFDDTSMGDPAAAAGAAAAAASAGGGFAQFGEATGASATDLYDDFVAPSALLRPTEADVNQLNWATLGWSLGDGRSG</sequence>
<proteinExistence type="predicted"/>
<organism evidence="2 3">
    <name type="scientific">Phialemonium thermophilum</name>
    <dbReference type="NCBI Taxonomy" id="223376"/>
    <lineage>
        <taxon>Eukaryota</taxon>
        <taxon>Fungi</taxon>
        <taxon>Dikarya</taxon>
        <taxon>Ascomycota</taxon>
        <taxon>Pezizomycotina</taxon>
        <taxon>Sordariomycetes</taxon>
        <taxon>Sordariomycetidae</taxon>
        <taxon>Cephalothecales</taxon>
        <taxon>Cephalothecaceae</taxon>
        <taxon>Phialemonium</taxon>
    </lineage>
</organism>
<accession>A0ABR3W3P8</accession>